<organism evidence="12 13">
    <name type="scientific">Madurella mycetomatis</name>
    <dbReference type="NCBI Taxonomy" id="100816"/>
    <lineage>
        <taxon>Eukaryota</taxon>
        <taxon>Fungi</taxon>
        <taxon>Dikarya</taxon>
        <taxon>Ascomycota</taxon>
        <taxon>Pezizomycotina</taxon>
        <taxon>Sordariomycetes</taxon>
        <taxon>Sordariomycetidae</taxon>
        <taxon>Sordariales</taxon>
        <taxon>Sordariales incertae sedis</taxon>
        <taxon>Madurella</taxon>
    </lineage>
</organism>
<dbReference type="Gene3D" id="1.10.510.10">
    <property type="entry name" value="Transferase(Phosphotransferase) domain 1"/>
    <property type="match status" value="1"/>
</dbReference>
<dbReference type="GO" id="GO:0050684">
    <property type="term" value="P:regulation of mRNA processing"/>
    <property type="evidence" value="ECO:0007669"/>
    <property type="project" value="TreeGrafter"/>
</dbReference>
<dbReference type="PANTHER" id="PTHR47634">
    <property type="entry name" value="PROTEIN KINASE DOMAIN-CONTAINING PROTEIN-RELATED"/>
    <property type="match status" value="1"/>
</dbReference>
<dbReference type="SMART" id="SM00220">
    <property type="entry name" value="S_TKc"/>
    <property type="match status" value="1"/>
</dbReference>
<feature type="region of interest" description="Disordered" evidence="10">
    <location>
        <begin position="1"/>
        <end position="21"/>
    </location>
</feature>
<dbReference type="PANTHER" id="PTHR47634:SF9">
    <property type="entry name" value="PROTEIN KINASE DOMAIN-CONTAINING PROTEIN-RELATED"/>
    <property type="match status" value="1"/>
</dbReference>
<comment type="catalytic activity">
    <reaction evidence="8">
        <text>L-seryl-[protein] + ATP = O-phospho-L-seryl-[protein] + ADP + H(+)</text>
        <dbReference type="Rhea" id="RHEA:17989"/>
        <dbReference type="Rhea" id="RHEA-COMP:9863"/>
        <dbReference type="Rhea" id="RHEA-COMP:11604"/>
        <dbReference type="ChEBI" id="CHEBI:15378"/>
        <dbReference type="ChEBI" id="CHEBI:29999"/>
        <dbReference type="ChEBI" id="CHEBI:30616"/>
        <dbReference type="ChEBI" id="CHEBI:83421"/>
        <dbReference type="ChEBI" id="CHEBI:456216"/>
        <dbReference type="EC" id="2.7.11.1"/>
    </reaction>
</comment>
<dbReference type="InterPro" id="IPR051334">
    <property type="entry name" value="SRPK"/>
</dbReference>
<keyword evidence="13" id="KW-1185">Reference proteome</keyword>
<dbReference type="STRING" id="100816.A0A175WBM1"/>
<evidence type="ECO:0000256" key="2">
    <source>
        <dbReference type="ARBA" id="ARBA00022527"/>
    </source>
</evidence>
<dbReference type="GO" id="GO:0005524">
    <property type="term" value="F:ATP binding"/>
    <property type="evidence" value="ECO:0007669"/>
    <property type="project" value="UniProtKB-UniRule"/>
</dbReference>
<name>A0A175WBM1_9PEZI</name>
<accession>A0A175WBM1</accession>
<dbReference type="PROSITE" id="PS50011">
    <property type="entry name" value="PROTEIN_KINASE_DOM"/>
    <property type="match status" value="1"/>
</dbReference>
<dbReference type="AlphaFoldDB" id="A0A175WBM1"/>
<evidence type="ECO:0000313" key="12">
    <source>
        <dbReference type="EMBL" id="KXX80881.1"/>
    </source>
</evidence>
<dbReference type="GO" id="GO:0004674">
    <property type="term" value="F:protein serine/threonine kinase activity"/>
    <property type="evidence" value="ECO:0007669"/>
    <property type="project" value="UniProtKB-KW"/>
</dbReference>
<evidence type="ECO:0000256" key="3">
    <source>
        <dbReference type="ARBA" id="ARBA00022679"/>
    </source>
</evidence>
<evidence type="ECO:0000256" key="5">
    <source>
        <dbReference type="ARBA" id="ARBA00022777"/>
    </source>
</evidence>
<dbReference type="OrthoDB" id="5979581at2759"/>
<dbReference type="VEuPathDB" id="FungiDB:MMYC01_202077"/>
<protein>
    <recommendedName>
        <fullName evidence="1">non-specific serine/threonine protein kinase</fullName>
        <ecNumber evidence="1">2.7.11.1</ecNumber>
    </recommendedName>
</protein>
<keyword evidence="6 9" id="KW-0067">ATP-binding</keyword>
<dbReference type="SUPFAM" id="SSF56112">
    <property type="entry name" value="Protein kinase-like (PK-like)"/>
    <property type="match status" value="1"/>
</dbReference>
<comment type="caution">
    <text evidence="12">The sequence shown here is derived from an EMBL/GenBank/DDBJ whole genome shotgun (WGS) entry which is preliminary data.</text>
</comment>
<evidence type="ECO:0000256" key="7">
    <source>
        <dbReference type="ARBA" id="ARBA00047899"/>
    </source>
</evidence>
<dbReference type="PROSITE" id="PS00107">
    <property type="entry name" value="PROTEIN_KINASE_ATP"/>
    <property type="match status" value="1"/>
</dbReference>
<dbReference type="Pfam" id="PF00069">
    <property type="entry name" value="Pkinase"/>
    <property type="match status" value="2"/>
</dbReference>
<comment type="catalytic activity">
    <reaction evidence="7">
        <text>L-threonyl-[protein] + ATP = O-phospho-L-threonyl-[protein] + ADP + H(+)</text>
        <dbReference type="Rhea" id="RHEA:46608"/>
        <dbReference type="Rhea" id="RHEA-COMP:11060"/>
        <dbReference type="Rhea" id="RHEA-COMP:11605"/>
        <dbReference type="ChEBI" id="CHEBI:15378"/>
        <dbReference type="ChEBI" id="CHEBI:30013"/>
        <dbReference type="ChEBI" id="CHEBI:30616"/>
        <dbReference type="ChEBI" id="CHEBI:61977"/>
        <dbReference type="ChEBI" id="CHEBI:456216"/>
        <dbReference type="EC" id="2.7.11.1"/>
    </reaction>
</comment>
<evidence type="ECO:0000256" key="6">
    <source>
        <dbReference type="ARBA" id="ARBA00022840"/>
    </source>
</evidence>
<feature type="binding site" evidence="9">
    <location>
        <position position="79"/>
    </location>
    <ligand>
        <name>ATP</name>
        <dbReference type="ChEBI" id="CHEBI:30616"/>
    </ligand>
</feature>
<keyword evidence="3" id="KW-0808">Transferase</keyword>
<evidence type="ECO:0000256" key="1">
    <source>
        <dbReference type="ARBA" id="ARBA00012513"/>
    </source>
</evidence>
<dbReference type="EC" id="2.7.11.1" evidence="1"/>
<reference evidence="12 13" key="1">
    <citation type="journal article" date="2016" name="Genome Announc.">
        <title>Genome Sequence of Madurella mycetomatis mm55, Isolated from a Human Mycetoma Case in Sudan.</title>
        <authorList>
            <person name="Smit S."/>
            <person name="Derks M.F."/>
            <person name="Bervoets S."/>
            <person name="Fahal A."/>
            <person name="van Leeuwen W."/>
            <person name="van Belkum A."/>
            <person name="van de Sande W.W."/>
        </authorList>
    </citation>
    <scope>NUCLEOTIDE SEQUENCE [LARGE SCALE GENOMIC DNA]</scope>
    <source>
        <strain evidence="13">mm55</strain>
    </source>
</reference>
<dbReference type="Proteomes" id="UP000078237">
    <property type="component" value="Unassembled WGS sequence"/>
</dbReference>
<feature type="domain" description="Protein kinase" evidence="11">
    <location>
        <begin position="50"/>
        <end position="418"/>
    </location>
</feature>
<proteinExistence type="predicted"/>
<keyword evidence="2" id="KW-0723">Serine/threonine-protein kinase</keyword>
<evidence type="ECO:0000256" key="9">
    <source>
        <dbReference type="PROSITE-ProRule" id="PRU10141"/>
    </source>
</evidence>
<keyword evidence="4 9" id="KW-0547">Nucleotide-binding</keyword>
<evidence type="ECO:0000313" key="13">
    <source>
        <dbReference type="Proteomes" id="UP000078237"/>
    </source>
</evidence>
<evidence type="ECO:0000259" key="11">
    <source>
        <dbReference type="PROSITE" id="PS50011"/>
    </source>
</evidence>
<dbReference type="Gene3D" id="3.30.200.20">
    <property type="entry name" value="Phosphorylase Kinase, domain 1"/>
    <property type="match status" value="1"/>
</dbReference>
<keyword evidence="5 12" id="KW-0418">Kinase</keyword>
<dbReference type="InterPro" id="IPR017441">
    <property type="entry name" value="Protein_kinase_ATP_BS"/>
</dbReference>
<evidence type="ECO:0000256" key="4">
    <source>
        <dbReference type="ARBA" id="ARBA00022741"/>
    </source>
</evidence>
<sequence>MRVWRAPGIKAPGPDDPPDYVPLEGTEDPSKYRPRGYHPISIGDVVADRYAIVHKLGYGGWSTIWLARDTTLGRYVAIKIALADSGSREVETLRELGSPLTATITTTHRGQSAIPKVLDSFTIHGPNGTHNAIVTRPTMVSVADAKDGSDLRIFQLSVARAIAAQLAQAVAYIHNRGIVHGDLHTGNILLHPAITLDSLTPEQLYERYGKPDPQPVQCLDGRALPKGVPAHCYMPVWLGRPSEDISLSESRILLTDFGVAFKPSEEPRTSYPIPLMLAPPEKYFIPDQPASFVSDIWSFACTIWSIVAQGDLFAAYWEDVLIYDYIEVLGNLPSEWWERWEGRSEWFDENGNMKDWEDPPKTLADRLEEWIQKPRRNAGMETMGDEEKEAFLDLLRSMLKYWPNERISADEVLESEWMRKWAVPELDSIQNLNVPVGNERWILAARSTRQQAPDYLSAYNQLSQLPAQARSLH</sequence>
<dbReference type="EMBL" id="LCTW02000048">
    <property type="protein sequence ID" value="KXX80881.1"/>
    <property type="molecule type" value="Genomic_DNA"/>
</dbReference>
<dbReference type="InterPro" id="IPR011009">
    <property type="entry name" value="Kinase-like_dom_sf"/>
</dbReference>
<dbReference type="InterPro" id="IPR000719">
    <property type="entry name" value="Prot_kinase_dom"/>
</dbReference>
<dbReference type="GO" id="GO:0000245">
    <property type="term" value="P:spliceosomal complex assembly"/>
    <property type="evidence" value="ECO:0007669"/>
    <property type="project" value="TreeGrafter"/>
</dbReference>
<evidence type="ECO:0000256" key="10">
    <source>
        <dbReference type="SAM" id="MobiDB-lite"/>
    </source>
</evidence>
<evidence type="ECO:0000256" key="8">
    <source>
        <dbReference type="ARBA" id="ARBA00048679"/>
    </source>
</evidence>
<gene>
    <name evidence="12" type="ORF">MMYC01_202077</name>
</gene>